<feature type="binding site" evidence="8">
    <location>
        <begin position="138"/>
        <end position="143"/>
    </location>
    <ligand>
        <name>ATP</name>
        <dbReference type="ChEBI" id="CHEBI:30616"/>
    </ligand>
</feature>
<feature type="domain" description="Clp1 C-terminal" evidence="10">
    <location>
        <begin position="378"/>
        <end position="540"/>
    </location>
</feature>
<dbReference type="InterPro" id="IPR045116">
    <property type="entry name" value="Clp1/Grc3"/>
</dbReference>
<evidence type="ECO:0000313" key="13">
    <source>
        <dbReference type="EMBL" id="KAG7530491.1"/>
    </source>
</evidence>
<evidence type="ECO:0000256" key="4">
    <source>
        <dbReference type="ARBA" id="ARBA00022664"/>
    </source>
</evidence>
<dbReference type="InterPro" id="IPR032324">
    <property type="entry name" value="Clp1_N"/>
</dbReference>
<dbReference type="PANTHER" id="PTHR12755">
    <property type="entry name" value="CLEAVAGE/POLYADENYLATION FACTOR IA SUBUNIT CLP1P"/>
    <property type="match status" value="1"/>
</dbReference>
<dbReference type="GO" id="GO:0005849">
    <property type="term" value="C:mRNA cleavage factor complex"/>
    <property type="evidence" value="ECO:0007669"/>
    <property type="project" value="UniProtKB-UniRule"/>
</dbReference>
<comment type="subunit">
    <text evidence="8">Component of a pre-mRNA cleavage factor complex. Interacts directly with PCF11.</text>
</comment>
<gene>
    <name evidence="8" type="primary">CLP1</name>
    <name evidence="13" type="ORF">FFLO_04981</name>
</gene>
<dbReference type="PANTHER" id="PTHR12755:SF6">
    <property type="entry name" value="POLYRIBONUCLEOTIDE 5'-HYDROXYL-KINASE CLP1"/>
    <property type="match status" value="1"/>
</dbReference>
<evidence type="ECO:0000259" key="10">
    <source>
        <dbReference type="Pfam" id="PF06807"/>
    </source>
</evidence>
<comment type="subcellular location">
    <subcellularLocation>
        <location evidence="1 8">Nucleus</location>
    </subcellularLocation>
</comment>
<keyword evidence="7 8" id="KW-0539">Nucleus</keyword>
<protein>
    <recommendedName>
        <fullName evidence="3">Polynucleotide 5'-hydroxyl-kinase GRC3</fullName>
    </recommendedName>
    <alternativeName>
        <fullName evidence="2">Polynucleotide 5'-hydroxyl-kinase grc3</fullName>
    </alternativeName>
</protein>
<keyword evidence="14" id="KW-1185">Reference proteome</keyword>
<dbReference type="GO" id="GO:0005524">
    <property type="term" value="F:ATP binding"/>
    <property type="evidence" value="ECO:0007669"/>
    <property type="project" value="UniProtKB-UniRule"/>
</dbReference>
<dbReference type="GO" id="GO:0051731">
    <property type="term" value="F:polynucleotide 5'-hydroxyl-kinase activity"/>
    <property type="evidence" value="ECO:0007669"/>
    <property type="project" value="InterPro"/>
</dbReference>
<comment type="function">
    <text evidence="8">Required for endonucleolytic cleavage during polyadenylation-dependent pre-mRNA 3'-end formation.</text>
</comment>
<sequence>MNGSTTVTYDLEAGMEWRFELEQGEAIAVRVTSEEPIYINYQEIPPNTWYPLYGDLRAAIWSPSPGQIEVSSAPSTAYTSLSSTFPFILSVHLALERRRILAKRNINARIDYGQDGQDEKVLSEQERGPRVMVLGPANSGKSTMIKGLLNLAVGSGMGWSPGVIGLDPGTSNHLVPGSVSLSSPTQAVPTHHPSHPLGSPPTTAAAMTLASDVPTLGWFVGSSEMNTSGMGKMCFPLWRNVVDSMAASWRLRCQTDEIVRTSGLLIDTPTALIQPTLGAGKGDKTRHGLVLQIAAAFEVDVVIVIGHEKLTIEMQKLLSGYGVSVISAPKSSGVVDLDDLYRSRIRAQQIKTYFYGEPALPPTLINLPGRVAAVETGLHPYSFTIPWDELEIYRVGEESAAPSSALPIGKQRILSATRLTRVNPAASPNIHRLQNAILGLVMVSDEDKRTDLPPRKVKEVKKEETKQEGDVKEEVKAEEGDDDEEEEEPIWKEEIGWREVCGFLTITKVDTAKRKFELLTPSPGKLPSRVALVGSVEWIEVDD</sequence>
<comment type="similarity">
    <text evidence="8">Belongs to the Clp1 family. Clp1 subfamily.</text>
</comment>
<feature type="domain" description="Clp1 N-terminal" evidence="11">
    <location>
        <begin position="11"/>
        <end position="100"/>
    </location>
</feature>
<dbReference type="InterPro" id="IPR028606">
    <property type="entry name" value="Clp1"/>
</dbReference>
<keyword evidence="6 8" id="KW-0067">ATP-binding</keyword>
<feature type="domain" description="Clp1 P-loop" evidence="12">
    <location>
        <begin position="135"/>
        <end position="356"/>
    </location>
</feature>
<evidence type="ECO:0000256" key="5">
    <source>
        <dbReference type="ARBA" id="ARBA00022741"/>
    </source>
</evidence>
<dbReference type="InterPro" id="IPR032319">
    <property type="entry name" value="CLP1_P"/>
</dbReference>
<dbReference type="InterPro" id="IPR010655">
    <property type="entry name" value="Clp1_C"/>
</dbReference>
<keyword evidence="5 8" id="KW-0547">Nucleotide-binding</keyword>
<dbReference type="Gene3D" id="2.40.30.330">
    <property type="entry name" value="Pre-mRNA cleavage complex subunit Clp1, C-terminal domain"/>
    <property type="match status" value="1"/>
</dbReference>
<evidence type="ECO:0000256" key="2">
    <source>
        <dbReference type="ARBA" id="ARBA00018706"/>
    </source>
</evidence>
<evidence type="ECO:0000259" key="12">
    <source>
        <dbReference type="Pfam" id="PF16575"/>
    </source>
</evidence>
<evidence type="ECO:0000256" key="7">
    <source>
        <dbReference type="ARBA" id="ARBA00023242"/>
    </source>
</evidence>
<evidence type="ECO:0000256" key="1">
    <source>
        <dbReference type="ARBA" id="ARBA00004123"/>
    </source>
</evidence>
<organism evidence="13 14">
    <name type="scientific">Filobasidium floriforme</name>
    <dbReference type="NCBI Taxonomy" id="5210"/>
    <lineage>
        <taxon>Eukaryota</taxon>
        <taxon>Fungi</taxon>
        <taxon>Dikarya</taxon>
        <taxon>Basidiomycota</taxon>
        <taxon>Agaricomycotina</taxon>
        <taxon>Tremellomycetes</taxon>
        <taxon>Filobasidiales</taxon>
        <taxon>Filobasidiaceae</taxon>
        <taxon>Filobasidium</taxon>
    </lineage>
</organism>
<dbReference type="Gene3D" id="2.60.120.1030">
    <property type="entry name" value="Clp1, DNA binding domain"/>
    <property type="match status" value="1"/>
</dbReference>
<dbReference type="InterPro" id="IPR038238">
    <property type="entry name" value="Clp1_C_sf"/>
</dbReference>
<proteinExistence type="inferred from homology"/>
<dbReference type="Pfam" id="PF16573">
    <property type="entry name" value="CLP1_N"/>
    <property type="match status" value="1"/>
</dbReference>
<accession>A0A8K0JJ18</accession>
<dbReference type="InterPro" id="IPR038239">
    <property type="entry name" value="Clp1_N_sf"/>
</dbReference>
<reference evidence="13" key="1">
    <citation type="submission" date="2020-04" db="EMBL/GenBank/DDBJ databases">
        <title>Analysis of mating type loci in Filobasidium floriforme.</title>
        <authorList>
            <person name="Nowrousian M."/>
        </authorList>
    </citation>
    <scope>NUCLEOTIDE SEQUENCE</scope>
    <source>
        <strain evidence="13">CBS 6242</strain>
    </source>
</reference>
<feature type="binding site" evidence="8">
    <location>
        <position position="16"/>
    </location>
    <ligand>
        <name>ATP</name>
        <dbReference type="ChEBI" id="CHEBI:30616"/>
    </ligand>
</feature>
<evidence type="ECO:0000256" key="9">
    <source>
        <dbReference type="SAM" id="MobiDB-lite"/>
    </source>
</evidence>
<dbReference type="Pfam" id="PF16575">
    <property type="entry name" value="CLP1_P"/>
    <property type="match status" value="1"/>
</dbReference>
<dbReference type="GO" id="GO:0006388">
    <property type="term" value="P:tRNA splicing, via endonucleolytic cleavage and ligation"/>
    <property type="evidence" value="ECO:0007669"/>
    <property type="project" value="TreeGrafter"/>
</dbReference>
<dbReference type="GO" id="GO:0031124">
    <property type="term" value="P:mRNA 3'-end processing"/>
    <property type="evidence" value="ECO:0007669"/>
    <property type="project" value="UniProtKB-UniRule"/>
</dbReference>
<dbReference type="AlphaFoldDB" id="A0A8K0JJ18"/>
<evidence type="ECO:0000256" key="3">
    <source>
        <dbReference type="ARBA" id="ARBA00019824"/>
    </source>
</evidence>
<dbReference type="Proteomes" id="UP000812966">
    <property type="component" value="Unassembled WGS sequence"/>
</dbReference>
<dbReference type="Pfam" id="PF06807">
    <property type="entry name" value="Clp1"/>
    <property type="match status" value="1"/>
</dbReference>
<evidence type="ECO:0000256" key="6">
    <source>
        <dbReference type="ARBA" id="ARBA00022840"/>
    </source>
</evidence>
<comment type="caution">
    <text evidence="13">The sequence shown here is derived from an EMBL/GenBank/DDBJ whole genome shotgun (WGS) entry which is preliminary data.</text>
</comment>
<dbReference type="EMBL" id="JABELV010000116">
    <property type="protein sequence ID" value="KAG7530491.1"/>
    <property type="molecule type" value="Genomic_DNA"/>
</dbReference>
<feature type="compositionally biased region" description="Basic and acidic residues" evidence="9">
    <location>
        <begin position="451"/>
        <end position="478"/>
    </location>
</feature>
<evidence type="ECO:0000259" key="11">
    <source>
        <dbReference type="Pfam" id="PF16573"/>
    </source>
</evidence>
<dbReference type="HAMAP" id="MF_03035">
    <property type="entry name" value="Clp1"/>
    <property type="match status" value="1"/>
</dbReference>
<dbReference type="InterPro" id="IPR027417">
    <property type="entry name" value="P-loop_NTPase"/>
</dbReference>
<feature type="binding site" evidence="8">
    <location>
        <position position="57"/>
    </location>
    <ligand>
        <name>ATP</name>
        <dbReference type="ChEBI" id="CHEBI:30616"/>
    </ligand>
</feature>
<dbReference type="SUPFAM" id="SSF52540">
    <property type="entry name" value="P-loop containing nucleoside triphosphate hydrolases"/>
    <property type="match status" value="1"/>
</dbReference>
<name>A0A8K0JJ18_9TREE</name>
<evidence type="ECO:0000313" key="14">
    <source>
        <dbReference type="Proteomes" id="UP000812966"/>
    </source>
</evidence>
<evidence type="ECO:0000256" key="8">
    <source>
        <dbReference type="HAMAP-Rule" id="MF_03035"/>
    </source>
</evidence>
<keyword evidence="4 8" id="KW-0507">mRNA processing</keyword>
<feature type="compositionally biased region" description="Acidic residues" evidence="9">
    <location>
        <begin position="479"/>
        <end position="488"/>
    </location>
</feature>
<dbReference type="Gene3D" id="3.40.50.300">
    <property type="entry name" value="P-loop containing nucleotide triphosphate hydrolases"/>
    <property type="match status" value="1"/>
</dbReference>
<feature type="region of interest" description="Disordered" evidence="9">
    <location>
        <begin position="451"/>
        <end position="489"/>
    </location>
</feature>